<proteinExistence type="predicted"/>
<dbReference type="Proteomes" id="UP000636888">
    <property type="component" value="Unassembled WGS sequence"/>
</dbReference>
<reference evidence="1" key="1">
    <citation type="submission" date="2020-12" db="EMBL/GenBank/DDBJ databases">
        <title>Geomonas sp. Red875, isolated from river sediment.</title>
        <authorList>
            <person name="Xu Z."/>
            <person name="Zhang Z."/>
            <person name="Masuda Y."/>
            <person name="Itoh H."/>
            <person name="Senoo K."/>
        </authorList>
    </citation>
    <scope>NUCLEOTIDE SEQUENCE</scope>
    <source>
        <strain evidence="1">Red875</strain>
    </source>
</reference>
<evidence type="ECO:0000313" key="2">
    <source>
        <dbReference type="Proteomes" id="UP000636888"/>
    </source>
</evidence>
<protein>
    <submittedName>
        <fullName evidence="1">Uncharacterized protein</fullName>
    </submittedName>
</protein>
<dbReference type="SUPFAM" id="SSF101898">
    <property type="entry name" value="NHL repeat"/>
    <property type="match status" value="1"/>
</dbReference>
<sequence length="468" mass="50108">MKKSFFYWLPVFFALFLVGGCGQSGSLEKGTTTPGAISFNLNFTDLVKNNAKRVYSTYSSNGTPQAITAVSVTLSRSGHSDITQDLSVSNNIATGTVTGLDSGYWHIVANVYHNNASIYTGAVDVDVIAGAQVTAQILFDPADTSTSPPSTGSVALTVGYNKYPGYSKLNQTVSTILQDSVNQKIYIYDSSLGVIAVYDAGTMVREKDLQVSGTPQAMAVATEGGSIFLGYSTGKIYRLNVSDESLVQVADSLMSVNAVVPISSKYLLAINATTWGPSNTYKSIDVTSGQAVSTKSDWYPLYSFAFNQQNGMTYGLDTGLSPADIHRIAVNNSTGSIDTISDSRYHGDYNFGGPISVINHGSRIATASGNMFVSSALSSDDITYAGNLGHPYLDLASDDTLDNLYMLNRDNITKLLVLSQSTFFQTLAVDLVAQPQRVFNTPNGIVVFVKDDSTYYVKVFSKHALGLS</sequence>
<comment type="caution">
    <text evidence="1">The sequence shown here is derived from an EMBL/GenBank/DDBJ whole genome shotgun (WGS) entry which is preliminary data.</text>
</comment>
<dbReference type="EMBL" id="JAEMHM010000007">
    <property type="protein sequence ID" value="MBJ6724946.1"/>
    <property type="molecule type" value="Genomic_DNA"/>
</dbReference>
<dbReference type="AlphaFoldDB" id="A0A8J7J785"/>
<name>A0A8J7J785_9BACT</name>
<keyword evidence="2" id="KW-1185">Reference proteome</keyword>
<gene>
    <name evidence="1" type="ORF">JFN93_09525</name>
</gene>
<dbReference type="PROSITE" id="PS51257">
    <property type="entry name" value="PROKAR_LIPOPROTEIN"/>
    <property type="match status" value="1"/>
</dbReference>
<accession>A0A8J7J785</accession>
<dbReference type="RefSeq" id="WP_199383843.1">
    <property type="nucleotide sequence ID" value="NZ_JAEMHM010000007.1"/>
</dbReference>
<evidence type="ECO:0000313" key="1">
    <source>
        <dbReference type="EMBL" id="MBJ6724946.1"/>
    </source>
</evidence>
<organism evidence="1 2">
    <name type="scientific">Geomesophilobacter sediminis</name>
    <dbReference type="NCBI Taxonomy" id="2798584"/>
    <lineage>
        <taxon>Bacteria</taxon>
        <taxon>Pseudomonadati</taxon>
        <taxon>Thermodesulfobacteriota</taxon>
        <taxon>Desulfuromonadia</taxon>
        <taxon>Geobacterales</taxon>
        <taxon>Geobacteraceae</taxon>
        <taxon>Geomesophilobacter</taxon>
    </lineage>
</organism>